<organism evidence="2 3">
    <name type="scientific">Aurantimonas manganoxydans (strain ATCC BAA-1229 / DSM 21871 / SI85-9A1)</name>
    <dbReference type="NCBI Taxonomy" id="287752"/>
    <lineage>
        <taxon>Bacteria</taxon>
        <taxon>Pseudomonadati</taxon>
        <taxon>Pseudomonadota</taxon>
        <taxon>Alphaproteobacteria</taxon>
        <taxon>Hyphomicrobiales</taxon>
        <taxon>Aurantimonadaceae</taxon>
        <taxon>Aurantimonas</taxon>
    </lineage>
</organism>
<evidence type="ECO:0000313" key="2">
    <source>
        <dbReference type="EMBL" id="EAS49464.1"/>
    </source>
</evidence>
<gene>
    <name evidence="2" type="ORF">SI859A1_03067</name>
</gene>
<evidence type="ECO:0000259" key="1">
    <source>
        <dbReference type="PROSITE" id="PS50206"/>
    </source>
</evidence>
<dbReference type="InterPro" id="IPR036873">
    <property type="entry name" value="Rhodanese-like_dom_sf"/>
</dbReference>
<dbReference type="InterPro" id="IPR022376">
    <property type="entry name" value="PQQ_CXXCW"/>
</dbReference>
<dbReference type="PROSITE" id="PS50206">
    <property type="entry name" value="RHODANESE_3"/>
    <property type="match status" value="1"/>
</dbReference>
<name>Q1YFW1_AURMS</name>
<comment type="caution">
    <text evidence="2">The sequence shown here is derived from an EMBL/GenBank/DDBJ whole genome shotgun (WGS) entry which is preliminary data.</text>
</comment>
<dbReference type="CDD" id="cd00158">
    <property type="entry name" value="RHOD"/>
    <property type="match status" value="1"/>
</dbReference>
<dbReference type="NCBIfam" id="TIGR03865">
    <property type="entry name" value="PQQ_CXXCW"/>
    <property type="match status" value="1"/>
</dbReference>
<proteinExistence type="predicted"/>
<dbReference type="Gene3D" id="3.40.250.10">
    <property type="entry name" value="Rhodanese-like domain"/>
    <property type="match status" value="1"/>
</dbReference>
<accession>Q1YFW1</accession>
<reference evidence="2 3" key="1">
    <citation type="journal article" date="2008" name="Appl. Environ. Microbiol.">
        <title>Genomic insights into Mn(II) oxidation by the marine alphaproteobacterium Aurantimonas sp. strain SI85-9A1.</title>
        <authorList>
            <person name="Dick G.J."/>
            <person name="Podell S."/>
            <person name="Johnson H.A."/>
            <person name="Rivera-Espinoza Y."/>
            <person name="Bernier-Latmani R."/>
            <person name="McCarthy J.K."/>
            <person name="Torpey J.W."/>
            <person name="Clement B.G."/>
            <person name="Gaasterland T."/>
            <person name="Tebo B.M."/>
        </authorList>
    </citation>
    <scope>NUCLEOTIDE SEQUENCE [LARGE SCALE GENOMIC DNA]</scope>
    <source>
        <strain evidence="2 3">SI85-9A1</strain>
    </source>
</reference>
<dbReference type="EMBL" id="AAPJ01000005">
    <property type="protein sequence ID" value="EAS49464.1"/>
    <property type="molecule type" value="Genomic_DNA"/>
</dbReference>
<dbReference type="BioCyc" id="AURANTIMONAS:SI859A1_03067-MONOMER"/>
<keyword evidence="3" id="KW-1185">Reference proteome</keyword>
<dbReference type="AlphaFoldDB" id="Q1YFW1"/>
<dbReference type="InterPro" id="IPR001763">
    <property type="entry name" value="Rhodanese-like_dom"/>
</dbReference>
<evidence type="ECO:0000313" key="3">
    <source>
        <dbReference type="Proteomes" id="UP000000321"/>
    </source>
</evidence>
<dbReference type="SUPFAM" id="SSF52821">
    <property type="entry name" value="Rhodanese/Cell cycle control phosphatase"/>
    <property type="match status" value="1"/>
</dbReference>
<sequence length="207" mass="22189">MTRPGPAMRRIIPALAWLVLAVGGVVLSGHGPGGSAAQAQTAAVDGVAVPEPEDYRTEAYRAPVPATLVGGTVIDTETAERLHGEGVAFIDVLPRPPRPDLPAGTLWRERPRNDIPGSLWLVDTGYGALTPAMEAYLLDGLATATGRDKTRPLVIYCDRDCWMSYNAAKRAIRAGYEAVYWYPDGVQGWAEAGNDLAANQPEPRPDE</sequence>
<dbReference type="HOGENOM" id="CLU_094703_0_0_5"/>
<feature type="domain" description="Rhodanese" evidence="1">
    <location>
        <begin position="148"/>
        <end position="198"/>
    </location>
</feature>
<protein>
    <recommendedName>
        <fullName evidence="1">Rhodanese domain-containing protein</fullName>
    </recommendedName>
</protein>
<dbReference type="Pfam" id="PF00581">
    <property type="entry name" value="Rhodanese"/>
    <property type="match status" value="1"/>
</dbReference>
<dbReference type="Proteomes" id="UP000000321">
    <property type="component" value="Unassembled WGS sequence"/>
</dbReference>